<keyword evidence="3" id="KW-1003">Cell membrane</keyword>
<evidence type="ECO:0000313" key="14">
    <source>
        <dbReference type="Ensembl" id="ENSMAMP00000018270.2"/>
    </source>
</evidence>
<dbReference type="InterPro" id="IPR019570">
    <property type="entry name" value="Connexin_CCC"/>
</dbReference>
<evidence type="ECO:0000256" key="4">
    <source>
        <dbReference type="ARBA" id="ARBA00022692"/>
    </source>
</evidence>
<feature type="compositionally biased region" description="Polar residues" evidence="10">
    <location>
        <begin position="247"/>
        <end position="257"/>
    </location>
</feature>
<keyword evidence="6" id="KW-0965">Cell junction</keyword>
<accession>A0A3Q3S6A8</accession>
<evidence type="ECO:0000256" key="3">
    <source>
        <dbReference type="ARBA" id="ARBA00022475"/>
    </source>
</evidence>
<evidence type="ECO:0000256" key="2">
    <source>
        <dbReference type="ARBA" id="ARBA00004651"/>
    </source>
</evidence>
<protein>
    <recommendedName>
        <fullName evidence="9">Gap junction protein</fullName>
    </recommendedName>
</protein>
<feature type="domain" description="Connexin N-terminal" evidence="12">
    <location>
        <begin position="43"/>
        <end position="76"/>
    </location>
</feature>
<dbReference type="Pfam" id="PF00029">
    <property type="entry name" value="Connexin"/>
    <property type="match status" value="2"/>
</dbReference>
<evidence type="ECO:0000256" key="6">
    <source>
        <dbReference type="ARBA" id="ARBA00022949"/>
    </source>
</evidence>
<evidence type="ECO:0000256" key="5">
    <source>
        <dbReference type="ARBA" id="ARBA00022868"/>
    </source>
</evidence>
<dbReference type="AlphaFoldDB" id="A0A3Q3S6A8"/>
<comment type="function">
    <text evidence="9">One gap junction consists of a cluster of closely packed pairs of transmembrane channels, the connexons, through which materials of low MW diffuse from one cell to a neighboring cell.</text>
</comment>
<organism evidence="14 15">
    <name type="scientific">Mastacembelus armatus</name>
    <name type="common">zig-zag eel</name>
    <dbReference type="NCBI Taxonomy" id="205130"/>
    <lineage>
        <taxon>Eukaryota</taxon>
        <taxon>Metazoa</taxon>
        <taxon>Chordata</taxon>
        <taxon>Craniata</taxon>
        <taxon>Vertebrata</taxon>
        <taxon>Euteleostomi</taxon>
        <taxon>Actinopterygii</taxon>
        <taxon>Neopterygii</taxon>
        <taxon>Teleostei</taxon>
        <taxon>Neoteleostei</taxon>
        <taxon>Acanthomorphata</taxon>
        <taxon>Anabantaria</taxon>
        <taxon>Synbranchiformes</taxon>
        <taxon>Mastacembelidae</taxon>
        <taxon>Mastacembelus</taxon>
    </lineage>
</organism>
<comment type="similarity">
    <text evidence="9">Belongs to the connexin family.</text>
</comment>
<evidence type="ECO:0000256" key="8">
    <source>
        <dbReference type="ARBA" id="ARBA00023136"/>
    </source>
</evidence>
<evidence type="ECO:0000256" key="11">
    <source>
        <dbReference type="SAM" id="Phobius"/>
    </source>
</evidence>
<reference evidence="14" key="2">
    <citation type="submission" date="2025-09" db="UniProtKB">
        <authorList>
            <consortium name="Ensembl"/>
        </authorList>
    </citation>
    <scope>IDENTIFICATION</scope>
</reference>
<sequence>TADRCSILYFHCASNFNLIVTGKSWWVSMLFLRLLVVLLAGFTLFTDEQDRFICNTIHPGCSNICFDVYAPVSVLHFWLFHLLLLCLPHILFATYITHKVLSYPHFGCEWRTPRFYCFYFLVVILRILVETVFGIGQFFIFGLSIPKSFLCYEAPCKSGVECYISKPTEKTLMLISMLGVSSLSILLSLADLVSSVKAMLMEEMSKGEQSSVLTVTATSEGSEALARLAGSSKDAVKDEKPPVGVSARTTIHTGESAQDQRTESKDLKVEITRFPSPMSTPVPTHFVLHSQLKPKLSTHLERGRSLNPRVPTPLGAPAATNPGQESHNTESQDKRAWV</sequence>
<keyword evidence="7 11" id="KW-1133">Transmembrane helix</keyword>
<dbReference type="InParanoid" id="A0A3Q3S6A8"/>
<feature type="region of interest" description="Disordered" evidence="10">
    <location>
        <begin position="229"/>
        <end position="266"/>
    </location>
</feature>
<proteinExistence type="inferred from homology"/>
<keyword evidence="15" id="KW-1185">Reference proteome</keyword>
<dbReference type="InterPro" id="IPR038359">
    <property type="entry name" value="Connexin_N_sf"/>
</dbReference>
<dbReference type="Gene3D" id="1.20.1440.80">
    <property type="entry name" value="Gap junction channel protein cysteine-rich domain"/>
    <property type="match status" value="2"/>
</dbReference>
<dbReference type="STRING" id="205130.ENSMAMP00000018270"/>
<dbReference type="GO" id="GO:0005243">
    <property type="term" value="F:gap junction channel activity"/>
    <property type="evidence" value="ECO:0007669"/>
    <property type="project" value="TreeGrafter"/>
</dbReference>
<name>A0A3Q3S6A8_9TELE</name>
<dbReference type="GO" id="GO:0005922">
    <property type="term" value="C:connexin complex"/>
    <property type="evidence" value="ECO:0007669"/>
    <property type="project" value="InterPro"/>
</dbReference>
<dbReference type="PANTHER" id="PTHR11984">
    <property type="entry name" value="CONNEXIN"/>
    <property type="match status" value="1"/>
</dbReference>
<feature type="domain" description="Connexin cysteine-rich" evidence="13">
    <location>
        <begin position="129"/>
        <end position="195"/>
    </location>
</feature>
<feature type="region of interest" description="Disordered" evidence="10">
    <location>
        <begin position="293"/>
        <end position="338"/>
    </location>
</feature>
<comment type="subunit">
    <text evidence="9">A connexon is composed of a hexamer of connexins.</text>
</comment>
<reference evidence="14" key="1">
    <citation type="submission" date="2025-08" db="UniProtKB">
        <authorList>
            <consortium name="Ensembl"/>
        </authorList>
    </citation>
    <scope>IDENTIFICATION</scope>
</reference>
<evidence type="ECO:0000313" key="15">
    <source>
        <dbReference type="Proteomes" id="UP000261640"/>
    </source>
</evidence>
<comment type="subcellular location">
    <subcellularLocation>
        <location evidence="1">Cell junction</location>
        <location evidence="1">Gap junction</location>
    </subcellularLocation>
    <subcellularLocation>
        <location evidence="2 9">Cell membrane</location>
        <topology evidence="2 9">Multi-pass membrane protein</topology>
    </subcellularLocation>
</comment>
<keyword evidence="5 9" id="KW-0303">Gap junction</keyword>
<dbReference type="PANTHER" id="PTHR11984:SF3">
    <property type="entry name" value="GAP JUNCTION DELTA-4 PROTEIN"/>
    <property type="match status" value="1"/>
</dbReference>
<dbReference type="InterPro" id="IPR013092">
    <property type="entry name" value="Connexin_N"/>
</dbReference>
<dbReference type="Ensembl" id="ENSMAMT00000018747.2">
    <property type="protein sequence ID" value="ENSMAMP00000018270.2"/>
    <property type="gene ID" value="ENSMAMG00000012335.2"/>
</dbReference>
<keyword evidence="4 9" id="KW-0812">Transmembrane</keyword>
<dbReference type="InterPro" id="IPR017990">
    <property type="entry name" value="Connexin_CS"/>
</dbReference>
<dbReference type="GeneTree" id="ENSGT01150000286949"/>
<dbReference type="SMART" id="SM00037">
    <property type="entry name" value="CNX"/>
    <property type="match status" value="1"/>
</dbReference>
<evidence type="ECO:0000256" key="1">
    <source>
        <dbReference type="ARBA" id="ARBA00004610"/>
    </source>
</evidence>
<dbReference type="PRINTS" id="PR00206">
    <property type="entry name" value="CONNEXIN"/>
</dbReference>
<feature type="transmembrane region" description="Helical" evidence="11">
    <location>
        <begin position="173"/>
        <end position="196"/>
    </location>
</feature>
<feature type="transmembrane region" description="Helical" evidence="11">
    <location>
        <begin position="25"/>
        <end position="45"/>
    </location>
</feature>
<dbReference type="GO" id="GO:0007267">
    <property type="term" value="P:cell-cell signaling"/>
    <property type="evidence" value="ECO:0007669"/>
    <property type="project" value="TreeGrafter"/>
</dbReference>
<feature type="transmembrane region" description="Helical" evidence="11">
    <location>
        <begin position="116"/>
        <end position="140"/>
    </location>
</feature>
<dbReference type="PROSITE" id="PS00408">
    <property type="entry name" value="CONNEXINS_2"/>
    <property type="match status" value="1"/>
</dbReference>
<evidence type="ECO:0000259" key="13">
    <source>
        <dbReference type="SMART" id="SM01089"/>
    </source>
</evidence>
<keyword evidence="8 11" id="KW-0472">Membrane</keyword>
<evidence type="ECO:0000256" key="7">
    <source>
        <dbReference type="ARBA" id="ARBA00022989"/>
    </source>
</evidence>
<dbReference type="SMART" id="SM01089">
    <property type="entry name" value="Connexin_CCC"/>
    <property type="match status" value="1"/>
</dbReference>
<evidence type="ECO:0000256" key="9">
    <source>
        <dbReference type="RuleBase" id="RU000630"/>
    </source>
</evidence>
<feature type="compositionally biased region" description="Basic and acidic residues" evidence="10">
    <location>
        <begin position="327"/>
        <end position="338"/>
    </location>
</feature>
<evidence type="ECO:0000259" key="12">
    <source>
        <dbReference type="SMART" id="SM00037"/>
    </source>
</evidence>
<feature type="transmembrane region" description="Helical" evidence="11">
    <location>
        <begin position="78"/>
        <end position="96"/>
    </location>
</feature>
<dbReference type="InterPro" id="IPR000500">
    <property type="entry name" value="Connexin"/>
</dbReference>
<dbReference type="Proteomes" id="UP000261640">
    <property type="component" value="Unplaced"/>
</dbReference>
<evidence type="ECO:0000256" key="10">
    <source>
        <dbReference type="SAM" id="MobiDB-lite"/>
    </source>
</evidence>